<accession>A0A0P8YKN6</accession>
<reference evidence="2 3" key="1">
    <citation type="journal article" date="2007" name="Nature">
        <title>Evolution of genes and genomes on the Drosophila phylogeny.</title>
        <authorList>
            <consortium name="Drosophila 12 Genomes Consortium"/>
            <person name="Clark A.G."/>
            <person name="Eisen M.B."/>
            <person name="Smith D.R."/>
            <person name="Bergman C.M."/>
            <person name="Oliver B."/>
            <person name="Markow T.A."/>
            <person name="Kaufman T.C."/>
            <person name="Kellis M."/>
            <person name="Gelbart W."/>
            <person name="Iyer V.N."/>
            <person name="Pollard D.A."/>
            <person name="Sackton T.B."/>
            <person name="Larracuente A.M."/>
            <person name="Singh N.D."/>
            <person name="Abad J.P."/>
            <person name="Abt D.N."/>
            <person name="Adryan B."/>
            <person name="Aguade M."/>
            <person name="Akashi H."/>
            <person name="Anderson W.W."/>
            <person name="Aquadro C.F."/>
            <person name="Ardell D.H."/>
            <person name="Arguello R."/>
            <person name="Artieri C.G."/>
            <person name="Barbash D.A."/>
            <person name="Barker D."/>
            <person name="Barsanti P."/>
            <person name="Batterham P."/>
            <person name="Batzoglou S."/>
            <person name="Begun D."/>
            <person name="Bhutkar A."/>
            <person name="Blanco E."/>
            <person name="Bosak S.A."/>
            <person name="Bradley R.K."/>
            <person name="Brand A.D."/>
            <person name="Brent M.R."/>
            <person name="Brooks A.N."/>
            <person name="Brown R.H."/>
            <person name="Butlin R.K."/>
            <person name="Caggese C."/>
            <person name="Calvi B.R."/>
            <person name="Bernardo de Carvalho A."/>
            <person name="Caspi A."/>
            <person name="Castrezana S."/>
            <person name="Celniker S.E."/>
            <person name="Chang J.L."/>
            <person name="Chapple C."/>
            <person name="Chatterji S."/>
            <person name="Chinwalla A."/>
            <person name="Civetta A."/>
            <person name="Clifton S.W."/>
            <person name="Comeron J.M."/>
            <person name="Costello J.C."/>
            <person name="Coyne J.A."/>
            <person name="Daub J."/>
            <person name="David R.G."/>
            <person name="Delcher A.L."/>
            <person name="Delehaunty K."/>
            <person name="Do C.B."/>
            <person name="Ebling H."/>
            <person name="Edwards K."/>
            <person name="Eickbush T."/>
            <person name="Evans J.D."/>
            <person name="Filipski A."/>
            <person name="Findeiss S."/>
            <person name="Freyhult E."/>
            <person name="Fulton L."/>
            <person name="Fulton R."/>
            <person name="Garcia A.C."/>
            <person name="Gardiner A."/>
            <person name="Garfield D.A."/>
            <person name="Garvin B.E."/>
            <person name="Gibson G."/>
            <person name="Gilbert D."/>
            <person name="Gnerre S."/>
            <person name="Godfrey J."/>
            <person name="Good R."/>
            <person name="Gotea V."/>
            <person name="Gravely B."/>
            <person name="Greenberg A.J."/>
            <person name="Griffiths-Jones S."/>
            <person name="Gross S."/>
            <person name="Guigo R."/>
            <person name="Gustafson E.A."/>
            <person name="Haerty W."/>
            <person name="Hahn M.W."/>
            <person name="Halligan D.L."/>
            <person name="Halpern A.L."/>
            <person name="Halter G.M."/>
            <person name="Han M.V."/>
            <person name="Heger A."/>
            <person name="Hillier L."/>
            <person name="Hinrichs A.S."/>
            <person name="Holmes I."/>
            <person name="Hoskins R.A."/>
            <person name="Hubisz M.J."/>
            <person name="Hultmark D."/>
            <person name="Huntley M.A."/>
            <person name="Jaffe D.B."/>
            <person name="Jagadeeshan S."/>
            <person name="Jeck W.R."/>
            <person name="Johnson J."/>
            <person name="Jones C.D."/>
            <person name="Jordan W.C."/>
            <person name="Karpen G.H."/>
            <person name="Kataoka E."/>
            <person name="Keightley P.D."/>
            <person name="Kheradpour P."/>
            <person name="Kirkness E.F."/>
            <person name="Koerich L.B."/>
            <person name="Kristiansen K."/>
            <person name="Kudrna D."/>
            <person name="Kulathinal R.J."/>
            <person name="Kumar S."/>
            <person name="Kwok R."/>
            <person name="Lander E."/>
            <person name="Langley C.H."/>
            <person name="Lapoint R."/>
            <person name="Lazzaro B.P."/>
            <person name="Lee S.J."/>
            <person name="Levesque L."/>
            <person name="Li R."/>
            <person name="Lin C.F."/>
            <person name="Lin M.F."/>
            <person name="Lindblad-Toh K."/>
            <person name="Llopart A."/>
            <person name="Long M."/>
            <person name="Low L."/>
            <person name="Lozovsky E."/>
            <person name="Lu J."/>
            <person name="Luo M."/>
            <person name="Machado C.A."/>
            <person name="Makalowski W."/>
            <person name="Marzo M."/>
            <person name="Matsuda M."/>
            <person name="Matzkin L."/>
            <person name="McAllister B."/>
            <person name="McBride C.S."/>
            <person name="McKernan B."/>
            <person name="McKernan K."/>
            <person name="Mendez-Lago M."/>
            <person name="Minx P."/>
            <person name="Mollenhauer M.U."/>
            <person name="Montooth K."/>
            <person name="Mount S.M."/>
            <person name="Mu X."/>
            <person name="Myers E."/>
            <person name="Negre B."/>
            <person name="Newfeld S."/>
            <person name="Nielsen R."/>
            <person name="Noor M.A."/>
            <person name="O'Grady P."/>
            <person name="Pachter L."/>
            <person name="Papaceit M."/>
            <person name="Parisi M.J."/>
            <person name="Parisi M."/>
            <person name="Parts L."/>
            <person name="Pedersen J.S."/>
            <person name="Pesole G."/>
            <person name="Phillippy A.M."/>
            <person name="Ponting C.P."/>
            <person name="Pop M."/>
            <person name="Porcelli D."/>
            <person name="Powell J.R."/>
            <person name="Prohaska S."/>
            <person name="Pruitt K."/>
            <person name="Puig M."/>
            <person name="Quesneville H."/>
            <person name="Ram K.R."/>
            <person name="Rand D."/>
            <person name="Rasmussen M.D."/>
            <person name="Reed L.K."/>
            <person name="Reenan R."/>
            <person name="Reily A."/>
            <person name="Remington K.A."/>
            <person name="Rieger T.T."/>
            <person name="Ritchie M.G."/>
            <person name="Robin C."/>
            <person name="Rogers Y.H."/>
            <person name="Rohde C."/>
            <person name="Rozas J."/>
            <person name="Rubenfield M.J."/>
            <person name="Ruiz A."/>
            <person name="Russo S."/>
            <person name="Salzberg S.L."/>
            <person name="Sanchez-Gracia A."/>
            <person name="Saranga D.J."/>
            <person name="Sato H."/>
            <person name="Schaeffer S.W."/>
            <person name="Schatz M.C."/>
            <person name="Schlenke T."/>
            <person name="Schwartz R."/>
            <person name="Segarra C."/>
            <person name="Singh R.S."/>
            <person name="Sirot L."/>
            <person name="Sirota M."/>
            <person name="Sisneros N.B."/>
            <person name="Smith C.D."/>
            <person name="Smith T.F."/>
            <person name="Spieth J."/>
            <person name="Stage D.E."/>
            <person name="Stark A."/>
            <person name="Stephan W."/>
            <person name="Strausberg R.L."/>
            <person name="Strempel S."/>
            <person name="Sturgill D."/>
            <person name="Sutton G."/>
            <person name="Sutton G.G."/>
            <person name="Tao W."/>
            <person name="Teichmann S."/>
            <person name="Tobari Y.N."/>
            <person name="Tomimura Y."/>
            <person name="Tsolas J.M."/>
            <person name="Valente V.L."/>
            <person name="Venter E."/>
            <person name="Venter J.C."/>
            <person name="Vicario S."/>
            <person name="Vieira F.G."/>
            <person name="Vilella A.J."/>
            <person name="Villasante A."/>
            <person name="Walenz B."/>
            <person name="Wang J."/>
            <person name="Wasserman M."/>
            <person name="Watts T."/>
            <person name="Wilson D."/>
            <person name="Wilson R.K."/>
            <person name="Wing R.A."/>
            <person name="Wolfner M.F."/>
            <person name="Wong A."/>
            <person name="Wong G.K."/>
            <person name="Wu C.I."/>
            <person name="Wu G."/>
            <person name="Yamamoto D."/>
            <person name="Yang H.P."/>
            <person name="Yang S.P."/>
            <person name="Yorke J.A."/>
            <person name="Yoshida K."/>
            <person name="Zdobnov E."/>
            <person name="Zhang P."/>
            <person name="Zhang Y."/>
            <person name="Zimin A.V."/>
            <person name="Baldwin J."/>
            <person name="Abdouelleil A."/>
            <person name="Abdulkadir J."/>
            <person name="Abebe A."/>
            <person name="Abera B."/>
            <person name="Abreu J."/>
            <person name="Acer S.C."/>
            <person name="Aftuck L."/>
            <person name="Alexander A."/>
            <person name="An P."/>
            <person name="Anderson E."/>
            <person name="Anderson S."/>
            <person name="Arachi H."/>
            <person name="Azer M."/>
            <person name="Bachantsang P."/>
            <person name="Barry A."/>
            <person name="Bayul T."/>
            <person name="Berlin A."/>
            <person name="Bessette D."/>
            <person name="Bloom T."/>
            <person name="Blye J."/>
            <person name="Boguslavskiy L."/>
            <person name="Bonnet C."/>
            <person name="Boukhgalter B."/>
            <person name="Bourzgui I."/>
            <person name="Brown A."/>
            <person name="Cahill P."/>
            <person name="Channer S."/>
            <person name="Cheshatsang Y."/>
            <person name="Chuda L."/>
            <person name="Citroen M."/>
            <person name="Collymore A."/>
            <person name="Cooke P."/>
            <person name="Costello M."/>
            <person name="D'Aco K."/>
            <person name="Daza R."/>
            <person name="De Haan G."/>
            <person name="DeGray S."/>
            <person name="DeMaso C."/>
            <person name="Dhargay N."/>
            <person name="Dooley K."/>
            <person name="Dooley E."/>
            <person name="Doricent M."/>
            <person name="Dorje P."/>
            <person name="Dorjee K."/>
            <person name="Dupes A."/>
            <person name="Elong R."/>
            <person name="Falk J."/>
            <person name="Farina A."/>
            <person name="Faro S."/>
            <person name="Ferguson D."/>
            <person name="Fisher S."/>
            <person name="Foley C.D."/>
            <person name="Franke A."/>
            <person name="Friedrich D."/>
            <person name="Gadbois L."/>
            <person name="Gearin G."/>
            <person name="Gearin C.R."/>
            <person name="Giannoukos G."/>
            <person name="Goode T."/>
            <person name="Graham J."/>
            <person name="Grandbois E."/>
            <person name="Grewal S."/>
            <person name="Gyaltsen K."/>
            <person name="Hafez N."/>
            <person name="Hagos B."/>
            <person name="Hall J."/>
            <person name="Henson C."/>
            <person name="Hollinger A."/>
            <person name="Honan T."/>
            <person name="Huard M.D."/>
            <person name="Hughes L."/>
            <person name="Hurhula B."/>
            <person name="Husby M.E."/>
            <person name="Kamat A."/>
            <person name="Kanga B."/>
            <person name="Kashin S."/>
            <person name="Khazanovich D."/>
            <person name="Kisner P."/>
            <person name="Lance K."/>
            <person name="Lara M."/>
            <person name="Lee W."/>
            <person name="Lennon N."/>
            <person name="Letendre F."/>
            <person name="LeVine R."/>
            <person name="Lipovsky A."/>
            <person name="Liu X."/>
            <person name="Liu J."/>
            <person name="Liu S."/>
            <person name="Lokyitsang T."/>
            <person name="Lokyitsang Y."/>
            <person name="Lubonja R."/>
            <person name="Lui A."/>
            <person name="MacDonald P."/>
            <person name="Magnisalis V."/>
            <person name="Maru K."/>
            <person name="Matthews C."/>
            <person name="McCusker W."/>
            <person name="McDonough S."/>
            <person name="Mehta T."/>
            <person name="Meldrim J."/>
            <person name="Meneus L."/>
            <person name="Mihai O."/>
            <person name="Mihalev A."/>
            <person name="Mihova T."/>
            <person name="Mittelman R."/>
            <person name="Mlenga V."/>
            <person name="Montmayeur A."/>
            <person name="Mulrain L."/>
            <person name="Navidi A."/>
            <person name="Naylor J."/>
            <person name="Negash T."/>
            <person name="Nguyen T."/>
            <person name="Nguyen N."/>
            <person name="Nicol R."/>
            <person name="Norbu C."/>
            <person name="Norbu N."/>
            <person name="Novod N."/>
            <person name="O'Neill B."/>
            <person name="Osman S."/>
            <person name="Markiewicz E."/>
            <person name="Oyono O.L."/>
            <person name="Patti C."/>
            <person name="Phunkhang P."/>
            <person name="Pierre F."/>
            <person name="Priest M."/>
            <person name="Raghuraman S."/>
            <person name="Rege F."/>
            <person name="Reyes R."/>
            <person name="Rise C."/>
            <person name="Rogov P."/>
            <person name="Ross K."/>
            <person name="Ryan E."/>
            <person name="Settipalli S."/>
            <person name="Shea T."/>
            <person name="Sherpa N."/>
            <person name="Shi L."/>
            <person name="Shih D."/>
            <person name="Sparrow T."/>
            <person name="Spaulding J."/>
            <person name="Stalker J."/>
            <person name="Stange-Thomann N."/>
            <person name="Stavropoulos S."/>
            <person name="Stone C."/>
            <person name="Strader C."/>
            <person name="Tesfaye S."/>
            <person name="Thomson T."/>
            <person name="Thoulutsang Y."/>
            <person name="Thoulutsang D."/>
            <person name="Topham K."/>
            <person name="Topping I."/>
            <person name="Tsamla T."/>
            <person name="Vassiliev H."/>
            <person name="Vo A."/>
            <person name="Wangchuk T."/>
            <person name="Wangdi T."/>
            <person name="Weiand M."/>
            <person name="Wilkinson J."/>
            <person name="Wilson A."/>
            <person name="Yadav S."/>
            <person name="Young G."/>
            <person name="Yu Q."/>
            <person name="Zembek L."/>
            <person name="Zhong D."/>
            <person name="Zimmer A."/>
            <person name="Zwirko Z."/>
            <person name="Jaffe D.B."/>
            <person name="Alvarez P."/>
            <person name="Brockman W."/>
            <person name="Butler J."/>
            <person name="Chin C."/>
            <person name="Gnerre S."/>
            <person name="Grabherr M."/>
            <person name="Kleber M."/>
            <person name="Mauceli E."/>
            <person name="MacCallum I."/>
        </authorList>
    </citation>
    <scope>NUCLEOTIDE SEQUENCE [LARGE SCALE GENOMIC DNA]</scope>
    <source>
        <strain evidence="3">Tucson 14024-0371.13</strain>
    </source>
</reference>
<dbReference type="OrthoDB" id="7869428at2759"/>
<feature type="compositionally biased region" description="Polar residues" evidence="1">
    <location>
        <begin position="227"/>
        <end position="246"/>
    </location>
</feature>
<sequence>MLMGNSPSRDQVGCGRPTSGTHNTQRSLSRNCFLIRSQRPITDNIFCQCVPSSQTAGGRCCCSSAPPKVRICGASAPPPPPPPPCLTGRKPPGGCHSNCPTKRKKHAGSPNAYPVPPCIRMNQNPMGPRCDFDGGEARGYGAAPNGTSSEFEPPCQVLDEMVQQPIDRYCPPPARGGRSVGPLANFDLDRFDRDAHRGGRRRNVSIRTCIDYDYEPTDGGERRHTSAGRSRQHPPSSYGNPGSSRGSRYPPIQDQWNQYGGEPEYITCPYRG</sequence>
<evidence type="ECO:0000256" key="1">
    <source>
        <dbReference type="SAM" id="MobiDB-lite"/>
    </source>
</evidence>
<proteinExistence type="predicted"/>
<organism evidence="2 3">
    <name type="scientific">Drosophila ananassae</name>
    <name type="common">Fruit fly</name>
    <dbReference type="NCBI Taxonomy" id="7217"/>
    <lineage>
        <taxon>Eukaryota</taxon>
        <taxon>Metazoa</taxon>
        <taxon>Ecdysozoa</taxon>
        <taxon>Arthropoda</taxon>
        <taxon>Hexapoda</taxon>
        <taxon>Insecta</taxon>
        <taxon>Pterygota</taxon>
        <taxon>Neoptera</taxon>
        <taxon>Endopterygota</taxon>
        <taxon>Diptera</taxon>
        <taxon>Brachycera</taxon>
        <taxon>Muscomorpha</taxon>
        <taxon>Ephydroidea</taxon>
        <taxon>Drosophilidae</taxon>
        <taxon>Drosophila</taxon>
        <taxon>Sophophora</taxon>
    </lineage>
</organism>
<dbReference type="AlphaFoldDB" id="A0A0P8YKN6"/>
<evidence type="ECO:0000313" key="2">
    <source>
        <dbReference type="EMBL" id="KPU79439.1"/>
    </source>
</evidence>
<feature type="region of interest" description="Disordered" evidence="1">
    <location>
        <begin position="212"/>
        <end position="272"/>
    </location>
</feature>
<dbReference type="EMBL" id="CH902617">
    <property type="protein sequence ID" value="KPU79439.1"/>
    <property type="molecule type" value="Genomic_DNA"/>
</dbReference>
<dbReference type="KEGG" id="dan:26513719"/>
<dbReference type="InParanoid" id="A0A0P8YKN6"/>
<keyword evidence="3" id="KW-1185">Reference proteome</keyword>
<dbReference type="FunCoup" id="A0A0P8YKN6">
    <property type="interactions" value="1"/>
</dbReference>
<dbReference type="CTD" id="136028155"/>
<protein>
    <submittedName>
        <fullName evidence="2">Uncharacterized protein</fullName>
    </submittedName>
</protein>
<dbReference type="GeneID" id="26513719"/>
<dbReference type="Proteomes" id="UP000007801">
    <property type="component" value="Unassembled WGS sequence"/>
</dbReference>
<feature type="region of interest" description="Disordered" evidence="1">
    <location>
        <begin position="1"/>
        <end position="25"/>
    </location>
</feature>
<gene>
    <name evidence="2" type="primary">Dana\GF26310</name>
    <name evidence="2" type="ORF">GF26310</name>
</gene>
<name>A0A0P8YKN6_DROAN</name>
<evidence type="ECO:0000313" key="3">
    <source>
        <dbReference type="Proteomes" id="UP000007801"/>
    </source>
</evidence>